<dbReference type="SMART" id="SM00062">
    <property type="entry name" value="PBPb"/>
    <property type="match status" value="1"/>
</dbReference>
<dbReference type="AlphaFoldDB" id="A0AAE3TAY0"/>
<feature type="chain" id="PRO_5042270655" evidence="2">
    <location>
        <begin position="25"/>
        <end position="261"/>
    </location>
</feature>
<keyword evidence="1 2" id="KW-0732">Signal</keyword>
<dbReference type="RefSeq" id="WP_275569431.1">
    <property type="nucleotide sequence ID" value="NZ_JARGYC010000086.1"/>
</dbReference>
<feature type="signal peptide" evidence="2">
    <location>
        <begin position="1"/>
        <end position="24"/>
    </location>
</feature>
<accession>A0AAE3TAY0</accession>
<dbReference type="PANTHER" id="PTHR35936">
    <property type="entry name" value="MEMBRANE-BOUND LYTIC MUREIN TRANSGLYCOSYLASE F"/>
    <property type="match status" value="1"/>
</dbReference>
<evidence type="ECO:0000259" key="3">
    <source>
        <dbReference type="SMART" id="SM00062"/>
    </source>
</evidence>
<feature type="domain" description="Solute-binding protein family 3/N-terminal" evidence="3">
    <location>
        <begin position="34"/>
        <end position="253"/>
    </location>
</feature>
<protein>
    <submittedName>
        <fullName evidence="4">Transporter substrate-binding domain-containing protein</fullName>
    </submittedName>
</protein>
<dbReference type="EMBL" id="JARGYC010000086">
    <property type="protein sequence ID" value="MDF0603308.1"/>
    <property type="molecule type" value="Genomic_DNA"/>
</dbReference>
<dbReference type="InterPro" id="IPR001638">
    <property type="entry name" value="Solute-binding_3/MltF_N"/>
</dbReference>
<dbReference type="Pfam" id="PF00497">
    <property type="entry name" value="SBP_bac_3"/>
    <property type="match status" value="1"/>
</dbReference>
<gene>
    <name evidence="4" type="ORF">P1J78_21470</name>
</gene>
<name>A0AAE3TAY0_9RHOB</name>
<evidence type="ECO:0000256" key="1">
    <source>
        <dbReference type="ARBA" id="ARBA00022729"/>
    </source>
</evidence>
<organism evidence="4 5">
    <name type="scientific">Psychromarinibacter sediminicola</name>
    <dbReference type="NCBI Taxonomy" id="3033385"/>
    <lineage>
        <taxon>Bacteria</taxon>
        <taxon>Pseudomonadati</taxon>
        <taxon>Pseudomonadota</taxon>
        <taxon>Alphaproteobacteria</taxon>
        <taxon>Rhodobacterales</taxon>
        <taxon>Paracoccaceae</taxon>
        <taxon>Psychromarinibacter</taxon>
    </lineage>
</organism>
<comment type="caution">
    <text evidence="4">The sequence shown here is derived from an EMBL/GenBank/DDBJ whole genome shotgun (WGS) entry which is preliminary data.</text>
</comment>
<evidence type="ECO:0000256" key="2">
    <source>
        <dbReference type="SAM" id="SignalP"/>
    </source>
</evidence>
<reference evidence="4" key="1">
    <citation type="submission" date="2023-03" db="EMBL/GenBank/DDBJ databases">
        <title>Multiphase analysis and comparison of six strains from genera Psychromarinibacter, Lutimaribacter, and Maritimibacter, including a novel species: Psychromarinibacter sediminicola sp. nov.</title>
        <authorList>
            <person name="Wang Y.-H."/>
            <person name="Ye M.-Q."/>
            <person name="Du Z.-J."/>
        </authorList>
    </citation>
    <scope>NUCLEOTIDE SEQUENCE</scope>
    <source>
        <strain evidence="4">C21-152</strain>
    </source>
</reference>
<dbReference type="PANTHER" id="PTHR35936:SF17">
    <property type="entry name" value="ARGININE-BINDING EXTRACELLULAR PROTEIN ARTP"/>
    <property type="match status" value="1"/>
</dbReference>
<dbReference type="Proteomes" id="UP001220964">
    <property type="component" value="Unassembled WGS sequence"/>
</dbReference>
<dbReference type="SUPFAM" id="SSF53850">
    <property type="entry name" value="Periplasmic binding protein-like II"/>
    <property type="match status" value="1"/>
</dbReference>
<keyword evidence="5" id="KW-1185">Reference proteome</keyword>
<dbReference type="Gene3D" id="3.40.190.10">
    <property type="entry name" value="Periplasmic binding protein-like II"/>
    <property type="match status" value="2"/>
</dbReference>
<evidence type="ECO:0000313" key="5">
    <source>
        <dbReference type="Proteomes" id="UP001220964"/>
    </source>
</evidence>
<evidence type="ECO:0000313" key="4">
    <source>
        <dbReference type="EMBL" id="MDF0603308.1"/>
    </source>
</evidence>
<sequence>MMKYLTAIASAALVSIGISAPAKADLKDILDAGTVRIGVPSDVPPFGFLDENNEQIGLDVEVAKMIAEGLGVELELTTVTSANRISYLATNRIDLTIAAMGATPQRALQIDFSSPYSALSIGLFGPEDSGLESLSDLGDQSIGVARGTTQDIELTERMPDANIQRYDDDATAASAYLSGQVELFATANIIANDLSKRDPDNALAPIEIFRYSPTHVGVPKGNPELLRWVDTFVFYNLNNGRLSDLTEEWLGQRLPESFPSM</sequence>
<proteinExistence type="predicted"/>